<dbReference type="GO" id="GO:0005694">
    <property type="term" value="C:chromosome"/>
    <property type="evidence" value="ECO:0007669"/>
    <property type="project" value="TreeGrafter"/>
</dbReference>
<dbReference type="GO" id="GO:0007059">
    <property type="term" value="P:chromosome segregation"/>
    <property type="evidence" value="ECO:0007669"/>
    <property type="project" value="UniProtKB-KW"/>
</dbReference>
<protein>
    <recommendedName>
        <fullName evidence="4">ParB-like N-terminal domain-containing protein</fullName>
    </recommendedName>
</protein>
<dbReference type="InterPro" id="IPR004437">
    <property type="entry name" value="ParB/RepB/Spo0J"/>
</dbReference>
<accession>A0A0F9MVC0</accession>
<dbReference type="EMBL" id="LAZR01004315">
    <property type="protein sequence ID" value="KKN09709.1"/>
    <property type="molecule type" value="Genomic_DNA"/>
</dbReference>
<dbReference type="InterPro" id="IPR050336">
    <property type="entry name" value="Chromosome_partition/occlusion"/>
</dbReference>
<dbReference type="Gene3D" id="3.90.1530.30">
    <property type="match status" value="1"/>
</dbReference>
<organism evidence="5">
    <name type="scientific">marine sediment metagenome</name>
    <dbReference type="NCBI Taxonomy" id="412755"/>
    <lineage>
        <taxon>unclassified sequences</taxon>
        <taxon>metagenomes</taxon>
        <taxon>ecological metagenomes</taxon>
    </lineage>
</organism>
<comment type="similarity">
    <text evidence="1">Belongs to the ParB family.</text>
</comment>
<dbReference type="Gene3D" id="1.10.10.2830">
    <property type="match status" value="1"/>
</dbReference>
<dbReference type="Pfam" id="PF02195">
    <property type="entry name" value="ParB_N"/>
    <property type="match status" value="1"/>
</dbReference>
<dbReference type="SMART" id="SM00470">
    <property type="entry name" value="ParB"/>
    <property type="match status" value="1"/>
</dbReference>
<evidence type="ECO:0000256" key="3">
    <source>
        <dbReference type="ARBA" id="ARBA00023125"/>
    </source>
</evidence>
<gene>
    <name evidence="5" type="ORF">LCGC14_1043890</name>
</gene>
<dbReference type="SUPFAM" id="SSF109709">
    <property type="entry name" value="KorB DNA-binding domain-like"/>
    <property type="match status" value="1"/>
</dbReference>
<proteinExistence type="inferred from homology"/>
<dbReference type="Pfam" id="PF17762">
    <property type="entry name" value="HTH_ParB"/>
    <property type="match status" value="1"/>
</dbReference>
<dbReference type="InterPro" id="IPR036086">
    <property type="entry name" value="ParB/Sulfiredoxin_sf"/>
</dbReference>
<evidence type="ECO:0000256" key="2">
    <source>
        <dbReference type="ARBA" id="ARBA00022829"/>
    </source>
</evidence>
<dbReference type="CDD" id="cd16393">
    <property type="entry name" value="SPO0J_N"/>
    <property type="match status" value="1"/>
</dbReference>
<dbReference type="InterPro" id="IPR041468">
    <property type="entry name" value="HTH_ParB/Spo0J"/>
</dbReference>
<dbReference type="GO" id="GO:0003677">
    <property type="term" value="F:DNA binding"/>
    <property type="evidence" value="ECO:0007669"/>
    <property type="project" value="UniProtKB-KW"/>
</dbReference>
<evidence type="ECO:0000256" key="1">
    <source>
        <dbReference type="ARBA" id="ARBA00006295"/>
    </source>
</evidence>
<dbReference type="Pfam" id="PF23552">
    <property type="entry name" value="ParB_C"/>
    <property type="match status" value="1"/>
</dbReference>
<dbReference type="PANTHER" id="PTHR33375:SF1">
    <property type="entry name" value="CHROMOSOME-PARTITIONING PROTEIN PARB-RELATED"/>
    <property type="match status" value="1"/>
</dbReference>
<feature type="domain" description="ParB-like N-terminal" evidence="4">
    <location>
        <begin position="27"/>
        <end position="116"/>
    </location>
</feature>
<reference evidence="5" key="1">
    <citation type="journal article" date="2015" name="Nature">
        <title>Complex archaea that bridge the gap between prokaryotes and eukaryotes.</title>
        <authorList>
            <person name="Spang A."/>
            <person name="Saw J.H."/>
            <person name="Jorgensen S.L."/>
            <person name="Zaremba-Niedzwiedzka K."/>
            <person name="Martijn J."/>
            <person name="Lind A.E."/>
            <person name="van Eijk R."/>
            <person name="Schleper C."/>
            <person name="Guy L."/>
            <person name="Ettema T.J."/>
        </authorList>
    </citation>
    <scope>NUCLEOTIDE SEQUENCE</scope>
</reference>
<name>A0A0F9MVC0_9ZZZZ</name>
<dbReference type="InterPro" id="IPR003115">
    <property type="entry name" value="ParB_N"/>
</dbReference>
<dbReference type="GO" id="GO:0045881">
    <property type="term" value="P:positive regulation of sporulation resulting in formation of a cellular spore"/>
    <property type="evidence" value="ECO:0007669"/>
    <property type="project" value="TreeGrafter"/>
</dbReference>
<dbReference type="FunFam" id="3.90.1530.30:FF:000001">
    <property type="entry name" value="Chromosome partitioning protein ParB"/>
    <property type="match status" value="1"/>
</dbReference>
<evidence type="ECO:0000313" key="5">
    <source>
        <dbReference type="EMBL" id="KKN09709.1"/>
    </source>
</evidence>
<sequence length="279" mass="32287">MKRKALGKGLKAFIPEEYSILKEERYADLEIEQIKPNPLQPRLKFDKESIDELARSIKESGVLQPLIVVPEGNHYRIVVGERRWRAAQKIGLRKIPSLIRSMPKAQQLEISLVENLQREDLNPLEIALAYQKLAQKLDYTQQEIAEKVGKDRTSVANYLRLLNLPKEIQDNLAERKISMGHARALIALEDPKLQISFSRQIIQKHLSVRNVEKMVHKLKQTIPRQKRQIPDADLKALQEEFVKLLATKVSISGSQKKGHIKIYYFSADDLNRIYEKLKE</sequence>
<dbReference type="NCBIfam" id="TIGR00180">
    <property type="entry name" value="parB_part"/>
    <property type="match status" value="1"/>
</dbReference>
<evidence type="ECO:0000259" key="4">
    <source>
        <dbReference type="SMART" id="SM00470"/>
    </source>
</evidence>
<dbReference type="AlphaFoldDB" id="A0A0F9MVC0"/>
<dbReference type="FunFam" id="1.10.10.2830:FF:000001">
    <property type="entry name" value="Chromosome partitioning protein ParB"/>
    <property type="match status" value="1"/>
</dbReference>
<comment type="caution">
    <text evidence="5">The sequence shown here is derived from an EMBL/GenBank/DDBJ whole genome shotgun (WGS) entry which is preliminary data.</text>
</comment>
<keyword evidence="2" id="KW-0159">Chromosome partition</keyword>
<dbReference type="SUPFAM" id="SSF110849">
    <property type="entry name" value="ParB/Sulfiredoxin"/>
    <property type="match status" value="1"/>
</dbReference>
<dbReference type="PANTHER" id="PTHR33375">
    <property type="entry name" value="CHROMOSOME-PARTITIONING PROTEIN PARB-RELATED"/>
    <property type="match status" value="1"/>
</dbReference>
<dbReference type="InterPro" id="IPR057240">
    <property type="entry name" value="ParB_dimer_C"/>
</dbReference>
<keyword evidence="3" id="KW-0238">DNA-binding</keyword>